<accession>A0AAD8PS25</accession>
<comment type="caution">
    <text evidence="2">The sequence shown here is derived from an EMBL/GenBank/DDBJ whole genome shotgun (WGS) entry which is preliminary data.</text>
</comment>
<dbReference type="EMBL" id="JAHLJV010000071">
    <property type="protein sequence ID" value="KAK1574761.1"/>
    <property type="molecule type" value="Genomic_DNA"/>
</dbReference>
<dbReference type="RefSeq" id="XP_060410246.1">
    <property type="nucleotide sequence ID" value="XM_060552734.1"/>
</dbReference>
<reference evidence="2" key="1">
    <citation type="submission" date="2021-06" db="EMBL/GenBank/DDBJ databases">
        <title>Comparative genomics, transcriptomics and evolutionary studies reveal genomic signatures of adaptation to plant cell wall in hemibiotrophic fungi.</title>
        <authorList>
            <consortium name="DOE Joint Genome Institute"/>
            <person name="Baroncelli R."/>
            <person name="Diaz J.F."/>
            <person name="Benocci T."/>
            <person name="Peng M."/>
            <person name="Battaglia E."/>
            <person name="Haridas S."/>
            <person name="Andreopoulos W."/>
            <person name="Labutti K."/>
            <person name="Pangilinan J."/>
            <person name="Floch G.L."/>
            <person name="Makela M.R."/>
            <person name="Henrissat B."/>
            <person name="Grigoriev I.V."/>
            <person name="Crouch J.A."/>
            <person name="De Vries R.P."/>
            <person name="Sukno S.A."/>
            <person name="Thon M.R."/>
        </authorList>
    </citation>
    <scope>NUCLEOTIDE SEQUENCE</scope>
    <source>
        <strain evidence="2">CBS 125086</strain>
    </source>
</reference>
<evidence type="ECO:0000256" key="1">
    <source>
        <dbReference type="SAM" id="MobiDB-lite"/>
    </source>
</evidence>
<feature type="region of interest" description="Disordered" evidence="1">
    <location>
        <begin position="166"/>
        <end position="187"/>
    </location>
</feature>
<organism evidence="2 3">
    <name type="scientific">Colletotrichum navitas</name>
    <dbReference type="NCBI Taxonomy" id="681940"/>
    <lineage>
        <taxon>Eukaryota</taxon>
        <taxon>Fungi</taxon>
        <taxon>Dikarya</taxon>
        <taxon>Ascomycota</taxon>
        <taxon>Pezizomycotina</taxon>
        <taxon>Sordariomycetes</taxon>
        <taxon>Hypocreomycetidae</taxon>
        <taxon>Glomerellales</taxon>
        <taxon>Glomerellaceae</taxon>
        <taxon>Colletotrichum</taxon>
        <taxon>Colletotrichum graminicola species complex</taxon>
    </lineage>
</organism>
<gene>
    <name evidence="2" type="ORF">LY79DRAFT_360127</name>
</gene>
<sequence>MKTKMNEGAKPGPSWTRLSVISTPNRANNDRQINGPRLRRGNQSYHLTLRAGPVNQHRKSAPPLSTPPSWARKKRPPLLPNRFCAGGGKKGRGKKKKEQRDFSIAVANNTCSVDRSGLSGRTATTCCSAGHFSWISTAGLFLRWSVFRFQPLFVLLSSHAPPSHIVHPTHLHPHDNNKPPPSQKSYP</sequence>
<name>A0AAD8PS25_9PEZI</name>
<keyword evidence="3" id="KW-1185">Reference proteome</keyword>
<feature type="compositionally biased region" description="Pro residues" evidence="1">
    <location>
        <begin position="178"/>
        <end position="187"/>
    </location>
</feature>
<evidence type="ECO:0000313" key="2">
    <source>
        <dbReference type="EMBL" id="KAK1574761.1"/>
    </source>
</evidence>
<dbReference type="AlphaFoldDB" id="A0AAD8PS25"/>
<dbReference type="GeneID" id="85436974"/>
<feature type="region of interest" description="Disordered" evidence="1">
    <location>
        <begin position="1"/>
        <end position="20"/>
    </location>
</feature>
<proteinExistence type="predicted"/>
<protein>
    <submittedName>
        <fullName evidence="2">Uncharacterized protein</fullName>
    </submittedName>
</protein>
<evidence type="ECO:0000313" key="3">
    <source>
        <dbReference type="Proteomes" id="UP001230504"/>
    </source>
</evidence>
<feature type="region of interest" description="Disordered" evidence="1">
    <location>
        <begin position="55"/>
        <end position="100"/>
    </location>
</feature>
<dbReference type="Proteomes" id="UP001230504">
    <property type="component" value="Unassembled WGS sequence"/>
</dbReference>